<dbReference type="Proteomes" id="UP000887574">
    <property type="component" value="Unplaced"/>
</dbReference>
<feature type="transmembrane region" description="Helical" evidence="2">
    <location>
        <begin position="87"/>
        <end position="109"/>
    </location>
</feature>
<evidence type="ECO:0000313" key="4">
    <source>
        <dbReference type="WBParaSite" id="jg6268"/>
    </source>
</evidence>
<keyword evidence="2" id="KW-1133">Transmembrane helix</keyword>
<evidence type="ECO:0000313" key="3">
    <source>
        <dbReference type="Proteomes" id="UP000887574"/>
    </source>
</evidence>
<evidence type="ECO:0000256" key="1">
    <source>
        <dbReference type="SAM" id="MobiDB-lite"/>
    </source>
</evidence>
<keyword evidence="3" id="KW-1185">Reference proteome</keyword>
<accession>A0A915EH39</accession>
<dbReference type="WBParaSite" id="jg6268">
    <property type="protein sequence ID" value="jg6268"/>
    <property type="gene ID" value="jg6268"/>
</dbReference>
<sequence length="200" mass="21473">MQQQGYGYRPVRKFFCLCDANYACLTLAIILLVCSCVAMGLAYSMGFVFSTCIASFRLFLLSLHSFSAIQWLTHVLWCGCTSLLQSLITLGIGFLLVTASLLIVAIWGFRDDSKMYLNGTALIVLFIILLVELVVVGLFEYAMWLIYQDIKTAGQFLPSIGGANVADPNAPMVVVSAPPPPPAVASSGSADAKAPSSGEV</sequence>
<organism evidence="3 4">
    <name type="scientific">Ditylenchus dipsaci</name>
    <dbReference type="NCBI Taxonomy" id="166011"/>
    <lineage>
        <taxon>Eukaryota</taxon>
        <taxon>Metazoa</taxon>
        <taxon>Ecdysozoa</taxon>
        <taxon>Nematoda</taxon>
        <taxon>Chromadorea</taxon>
        <taxon>Rhabditida</taxon>
        <taxon>Tylenchina</taxon>
        <taxon>Tylenchomorpha</taxon>
        <taxon>Sphaerularioidea</taxon>
        <taxon>Anguinidae</taxon>
        <taxon>Anguininae</taxon>
        <taxon>Ditylenchus</taxon>
    </lineage>
</organism>
<evidence type="ECO:0000256" key="2">
    <source>
        <dbReference type="SAM" id="Phobius"/>
    </source>
</evidence>
<proteinExistence type="predicted"/>
<dbReference type="AlphaFoldDB" id="A0A915EH39"/>
<keyword evidence="2" id="KW-0472">Membrane</keyword>
<keyword evidence="2" id="KW-0812">Transmembrane</keyword>
<feature type="transmembrane region" description="Helical" evidence="2">
    <location>
        <begin position="121"/>
        <end position="147"/>
    </location>
</feature>
<feature type="region of interest" description="Disordered" evidence="1">
    <location>
        <begin position="180"/>
        <end position="200"/>
    </location>
</feature>
<name>A0A915EH39_9BILA</name>
<protein>
    <submittedName>
        <fullName evidence="4">Uncharacterized protein</fullName>
    </submittedName>
</protein>
<feature type="transmembrane region" description="Helical" evidence="2">
    <location>
        <begin position="20"/>
        <end position="41"/>
    </location>
</feature>
<reference evidence="4" key="1">
    <citation type="submission" date="2022-11" db="UniProtKB">
        <authorList>
            <consortium name="WormBaseParasite"/>
        </authorList>
    </citation>
    <scope>IDENTIFICATION</scope>
</reference>